<evidence type="ECO:0008006" key="4">
    <source>
        <dbReference type="Google" id="ProtNLM"/>
    </source>
</evidence>
<name>A0A6A0GMA7_HYAAZ</name>
<dbReference type="InterPro" id="IPR051149">
    <property type="entry name" value="Spindly/BICDR_Dynein_Adapter"/>
</dbReference>
<gene>
    <name evidence="3" type="ORF">HAZT_HAZT000976</name>
</gene>
<reference evidence="3" key="2">
    <citation type="journal article" date="2018" name="Environ. Sci. Technol.">
        <title>The Toxicogenome of Hyalella azteca: A Model for Sediment Ecotoxicology and Evolutionary Toxicology.</title>
        <authorList>
            <person name="Poynton H.C."/>
            <person name="Hasenbein S."/>
            <person name="Benoit J.B."/>
            <person name="Sepulveda M.S."/>
            <person name="Poelchau M.F."/>
            <person name="Hughes D.S.T."/>
            <person name="Murali S.C."/>
            <person name="Chen S."/>
            <person name="Glastad K.M."/>
            <person name="Goodisman M.A.D."/>
            <person name="Werren J.H."/>
            <person name="Vineis J.H."/>
            <person name="Bowen J.L."/>
            <person name="Friedrich M."/>
            <person name="Jones J."/>
            <person name="Robertson H.M."/>
            <person name="Feyereisen R."/>
            <person name="Mechler-Hickson A."/>
            <person name="Mathers N."/>
            <person name="Lee C.E."/>
            <person name="Colbourne J.K."/>
            <person name="Biales A."/>
            <person name="Johnston J.S."/>
            <person name="Wellborn G.A."/>
            <person name="Rosendale A.J."/>
            <person name="Cridge A.G."/>
            <person name="Munoz-Torres M.C."/>
            <person name="Bain P.A."/>
            <person name="Manny A.R."/>
            <person name="Major K.M."/>
            <person name="Lambert F.N."/>
            <person name="Vulpe C.D."/>
            <person name="Tuck P."/>
            <person name="Blalock B.J."/>
            <person name="Lin Y.Y."/>
            <person name="Smith M.E."/>
            <person name="Ochoa-Acuna H."/>
            <person name="Chen M.M."/>
            <person name="Childers C.P."/>
            <person name="Qu J."/>
            <person name="Dugan S."/>
            <person name="Lee S.L."/>
            <person name="Chao H."/>
            <person name="Dinh H."/>
            <person name="Han Y."/>
            <person name="Doddapaneni H."/>
            <person name="Worley K.C."/>
            <person name="Muzny D.M."/>
            <person name="Gibbs R.A."/>
            <person name="Richards S."/>
        </authorList>
    </citation>
    <scope>NUCLEOTIDE SEQUENCE</scope>
    <source>
        <strain evidence="3">HAZT.00-mixed</strain>
        <tissue evidence="3">Whole organism</tissue>
    </source>
</reference>
<comment type="caution">
    <text evidence="3">The sequence shown here is derived from an EMBL/GenBank/DDBJ whole genome shotgun (WGS) entry which is preliminary data.</text>
</comment>
<dbReference type="PANTHER" id="PTHR32123">
    <property type="entry name" value="BICD FAMILY-LIKE CARGO ADAPTER"/>
    <property type="match status" value="1"/>
</dbReference>
<keyword evidence="1" id="KW-0175">Coiled coil</keyword>
<reference evidence="3" key="3">
    <citation type="submission" date="2019-06" db="EMBL/GenBank/DDBJ databases">
        <authorList>
            <person name="Poynton C."/>
            <person name="Hasenbein S."/>
            <person name="Benoit J.B."/>
            <person name="Sepulveda M.S."/>
            <person name="Poelchau M.F."/>
            <person name="Murali S.C."/>
            <person name="Chen S."/>
            <person name="Glastad K.M."/>
            <person name="Werren J.H."/>
            <person name="Vineis J.H."/>
            <person name="Bowen J.L."/>
            <person name="Friedrich M."/>
            <person name="Jones J."/>
            <person name="Robertson H.M."/>
            <person name="Feyereisen R."/>
            <person name="Mechler-Hickson A."/>
            <person name="Mathers N."/>
            <person name="Lee C.E."/>
            <person name="Colbourne J.K."/>
            <person name="Biales A."/>
            <person name="Johnston J.S."/>
            <person name="Wellborn G.A."/>
            <person name="Rosendale A.J."/>
            <person name="Cridge A.G."/>
            <person name="Munoz-Torres M.C."/>
            <person name="Bain P.A."/>
            <person name="Manny A.R."/>
            <person name="Major K.M."/>
            <person name="Lambert F.N."/>
            <person name="Vulpe C.D."/>
            <person name="Tuck P."/>
            <person name="Blalock B.J."/>
            <person name="Lin Y.-Y."/>
            <person name="Smith M.E."/>
            <person name="Ochoa-Acuna H."/>
            <person name="Chen M.-J.M."/>
            <person name="Childers C.P."/>
            <person name="Qu J."/>
            <person name="Dugan S."/>
            <person name="Lee S.L."/>
            <person name="Chao H."/>
            <person name="Dinh H."/>
            <person name="Han Y."/>
            <person name="Doddapaneni H."/>
            <person name="Worley K.C."/>
            <person name="Muzny D.M."/>
            <person name="Gibbs R.A."/>
            <person name="Richards S."/>
        </authorList>
    </citation>
    <scope>NUCLEOTIDE SEQUENCE</scope>
    <source>
        <strain evidence="3">HAZT.00-mixed</strain>
        <tissue evidence="3">Whole organism</tissue>
    </source>
</reference>
<proteinExistence type="predicted"/>
<reference evidence="3" key="1">
    <citation type="submission" date="2014-08" db="EMBL/GenBank/DDBJ databases">
        <authorList>
            <person name="Murali S."/>
            <person name="Richards S."/>
            <person name="Bandaranaike D."/>
            <person name="Bellair M."/>
            <person name="Blankenburg K."/>
            <person name="Chao H."/>
            <person name="Dinh H."/>
            <person name="Doddapaneni H."/>
            <person name="Dugan-Rocha S."/>
            <person name="Elkadiri S."/>
            <person name="Gnanaolivu R."/>
            <person name="Hughes D."/>
            <person name="Lee S."/>
            <person name="Li M."/>
            <person name="Ming W."/>
            <person name="Munidasa M."/>
            <person name="Muniz J."/>
            <person name="Nguyen L."/>
            <person name="Osuji N."/>
            <person name="Pu L.-L."/>
            <person name="Puazo M."/>
            <person name="Skinner E."/>
            <person name="Qu C."/>
            <person name="Quiroz J."/>
            <person name="Raj R."/>
            <person name="Weissenberger G."/>
            <person name="Xin Y."/>
            <person name="Zou X."/>
            <person name="Han Y."/>
            <person name="Worley K."/>
            <person name="Muzny D."/>
            <person name="Gibbs R."/>
        </authorList>
    </citation>
    <scope>NUCLEOTIDE SEQUENCE</scope>
    <source>
        <strain evidence="3">HAZT.00-mixed</strain>
        <tissue evidence="3">Whole organism</tissue>
    </source>
</reference>
<organism evidence="3">
    <name type="scientific">Hyalella azteca</name>
    <name type="common">Amphipod</name>
    <dbReference type="NCBI Taxonomy" id="294128"/>
    <lineage>
        <taxon>Eukaryota</taxon>
        <taxon>Metazoa</taxon>
        <taxon>Ecdysozoa</taxon>
        <taxon>Arthropoda</taxon>
        <taxon>Crustacea</taxon>
        <taxon>Multicrustacea</taxon>
        <taxon>Malacostraca</taxon>
        <taxon>Eumalacostraca</taxon>
        <taxon>Peracarida</taxon>
        <taxon>Amphipoda</taxon>
        <taxon>Senticaudata</taxon>
        <taxon>Talitrida</taxon>
        <taxon>Talitroidea</taxon>
        <taxon>Hyalellidae</taxon>
        <taxon>Hyalella</taxon>
    </lineage>
</organism>
<dbReference type="AlphaFoldDB" id="A0A6A0GMA7"/>
<protein>
    <recommendedName>
        <fullName evidence="4">HAP1 N-terminal domain-containing protein</fullName>
    </recommendedName>
</protein>
<feature type="region of interest" description="Disordered" evidence="2">
    <location>
        <begin position="23"/>
        <end position="44"/>
    </location>
</feature>
<sequence length="88" mass="10087">MPSGVDDTTYELEDYIYQMQCEANRTTADDDEEDGPKDPEADLAKRENDLVMAAELGKALLKRNDDLVRDNEQMAEEFSRKLEVVRES</sequence>
<evidence type="ECO:0000256" key="1">
    <source>
        <dbReference type="ARBA" id="ARBA00023054"/>
    </source>
</evidence>
<dbReference type="EMBL" id="JQDR03017999">
    <property type="protein sequence ID" value="KAA0183241.1"/>
    <property type="molecule type" value="Genomic_DNA"/>
</dbReference>
<dbReference type="PANTHER" id="PTHR32123:SF13">
    <property type="entry name" value="BICAUDAL D-RELATED PROTEIN HOMOLOG"/>
    <property type="match status" value="1"/>
</dbReference>
<dbReference type="Proteomes" id="UP000711488">
    <property type="component" value="Unassembled WGS sequence"/>
</dbReference>
<evidence type="ECO:0000256" key="2">
    <source>
        <dbReference type="SAM" id="MobiDB-lite"/>
    </source>
</evidence>
<accession>A0A6A0GMA7</accession>
<evidence type="ECO:0000313" key="3">
    <source>
        <dbReference type="EMBL" id="KAA0183241.1"/>
    </source>
</evidence>
<dbReference type="OrthoDB" id="9451547at2759"/>